<feature type="domain" description="Ubiquitin-activating enzyme E1 FCCH" evidence="1">
    <location>
        <begin position="111"/>
        <end position="182"/>
    </location>
</feature>
<dbReference type="Gene3D" id="2.40.30.180">
    <property type="entry name" value="Ubiquitin-activating enzyme E1, FCCH domain"/>
    <property type="match status" value="1"/>
</dbReference>
<protein>
    <recommendedName>
        <fullName evidence="1">Ubiquitin-activating enzyme E1 FCCH domain-containing protein</fullName>
    </recommendedName>
</protein>
<reference evidence="2" key="1">
    <citation type="submission" date="2015-11" db="EMBL/GenBank/DDBJ databases">
        <title>Genomes of Abundant and Widespread Viruses from the Deep Ocean.</title>
        <authorList>
            <person name="Mizuno C.M."/>
            <person name="Ghai R."/>
            <person name="Saghai A."/>
            <person name="Lopez-Garcia P."/>
            <person name="Rodriguez-Valera F."/>
        </authorList>
    </citation>
    <scope>NUCLEOTIDE SEQUENCE</scope>
</reference>
<proteinExistence type="predicted"/>
<sequence length="861" mass="92649">MPRTTVPLTSFVAGEFSPKLDGRTDYEKYSSGCKTLENMLVHPQGMASRRVGTQFISEVKTSSLKTRLIPFEFSTTQTYMLEFGNQYIRFFKDKGQILESDQTITGITNANPGVVTASSHGFSNDDFVILSSVAGMTEVNGITYKVANKTTNTFELNDVDGNAVNTSTSGPYSTYTSGGVANRIYQITTNYLTAELFDLKIAQSADTCYITHPSHEVSKLERTGHTSWTLSEVDFAETGPYLSANTTATTLTPASSGTGTGVNITASATTGVNGGDGFQTTDVGRILKFNSGEAKITARTNTTVVVVTITKAFANTNATASFSLGAWSDTTGFPSCVSFFEERLVFAATTDEPQTVYFSKSGDYENFTAGTDAADAMIYTIASNQVNKIRFLKAQRTLVVGTTGGEYTVSAGSDEAITPSNVTIKKQSSFGSANVDALAVENAVLFLQRAKRKIRELRYNFDEDGYVAADLTIVNDAVTNTGINEMEYQQSPDSLIWCVRDDGVLASMTYQRSENVIAWTRHKLGGKFTECTITVSDYANIATGTKLVFTKSDGNTVTFTSEASGGSAPAETLGFRPNESNDTTADNIFTAVNAHDDFTVENPAAAIVTVKETSPQATGFLTVKSYDTTRLTTTNQSHSVVESVASISGTLNEDELWVIVKRSINGSTRRYVEVFSDFDFDETDQTVFHFVDSGLSYDGTATTSITGLEHLEGETVSILADGATHATKTVSSGAITLDRSSKKVKVGLAFNSILQTMRIDAGAGATEGTAQGKTKRISKVTLRLFETVGAKVGPSLSNLETIPFRTTSDPLDTAVSTFLAGDKEVEFSDDYNTDGFIFVKQDQPLPLSVLAIYPELITHDG</sequence>
<dbReference type="EMBL" id="KT997882">
    <property type="protein sequence ID" value="ANO58420.1"/>
    <property type="molecule type" value="Genomic_DNA"/>
</dbReference>
<dbReference type="AlphaFoldDB" id="A0A1B0Z2J7"/>
<name>A0A1B0Z2J7_9PROT</name>
<evidence type="ECO:0000313" key="2">
    <source>
        <dbReference type="EMBL" id="ANO58420.1"/>
    </source>
</evidence>
<organism evidence="2">
    <name type="scientific">uncultured Alphaproteobacteria bacterium</name>
    <dbReference type="NCBI Taxonomy" id="91750"/>
    <lineage>
        <taxon>Bacteria</taxon>
        <taxon>Pseudomonadati</taxon>
        <taxon>Pseudomonadota</taxon>
        <taxon>Alphaproteobacteria</taxon>
        <taxon>environmental samples</taxon>
    </lineage>
</organism>
<dbReference type="InterPro" id="IPR032418">
    <property type="entry name" value="E1_FCCH"/>
</dbReference>
<accession>A0A1B0Z2J7</accession>
<dbReference type="InterPro" id="IPR042302">
    <property type="entry name" value="E1_FCCH_sf"/>
</dbReference>
<dbReference type="EMBL" id="KT997802">
    <property type="protein sequence ID" value="ANO58215.1"/>
    <property type="molecule type" value="Genomic_DNA"/>
</dbReference>
<dbReference type="Pfam" id="PF16190">
    <property type="entry name" value="E1_FCCH"/>
    <property type="match status" value="1"/>
</dbReference>
<evidence type="ECO:0000259" key="1">
    <source>
        <dbReference type="Pfam" id="PF16190"/>
    </source>
</evidence>